<proteinExistence type="predicted"/>
<evidence type="ECO:0000313" key="14">
    <source>
        <dbReference type="Proteomes" id="UP000063965"/>
    </source>
</evidence>
<feature type="repeat" description="Lumazine-binding" evidence="10">
    <location>
        <begin position="95"/>
        <end position="192"/>
    </location>
</feature>
<evidence type="ECO:0000256" key="3">
    <source>
        <dbReference type="ARBA" id="ARBA00004887"/>
    </source>
</evidence>
<organism evidence="13 14">
    <name type="scientific">Candidatus Coxiella mudrowiae</name>
    <dbReference type="NCBI Taxonomy" id="2054173"/>
    <lineage>
        <taxon>Bacteria</taxon>
        <taxon>Pseudomonadati</taxon>
        <taxon>Pseudomonadota</taxon>
        <taxon>Gammaproteobacteria</taxon>
        <taxon>Legionellales</taxon>
        <taxon>Coxiellaceae</taxon>
        <taxon>Coxiella</taxon>
    </lineage>
</organism>
<dbReference type="PANTHER" id="PTHR21098">
    <property type="entry name" value="RIBOFLAVIN SYNTHASE ALPHA CHAIN"/>
    <property type="match status" value="1"/>
</dbReference>
<dbReference type="EMBL" id="CP011126">
    <property type="protein sequence ID" value="AKQ33476.1"/>
    <property type="molecule type" value="Genomic_DNA"/>
</dbReference>
<evidence type="ECO:0000256" key="10">
    <source>
        <dbReference type="PROSITE-ProRule" id="PRU00524"/>
    </source>
</evidence>
<dbReference type="InterPro" id="IPR023366">
    <property type="entry name" value="ATP_synth_asu-like_sf"/>
</dbReference>
<evidence type="ECO:0000256" key="5">
    <source>
        <dbReference type="ARBA" id="ARBA00013950"/>
    </source>
</evidence>
<dbReference type="EMBL" id="CP011126">
    <property type="protein sequence ID" value="AKQ33389.1"/>
    <property type="molecule type" value="Genomic_DNA"/>
</dbReference>
<keyword evidence="7" id="KW-0808">Transferase</keyword>
<evidence type="ECO:0000256" key="9">
    <source>
        <dbReference type="NCBIfam" id="TIGR00187"/>
    </source>
</evidence>
<accession>A0ABN4HQI6</accession>
<dbReference type="InterPro" id="IPR017938">
    <property type="entry name" value="Riboflavin_synthase-like_b-brl"/>
</dbReference>
<evidence type="ECO:0000256" key="8">
    <source>
        <dbReference type="ARBA" id="ARBA00022737"/>
    </source>
</evidence>
<dbReference type="PIRSF" id="PIRSF000498">
    <property type="entry name" value="Riboflavin_syn_A"/>
    <property type="match status" value="1"/>
</dbReference>
<dbReference type="RefSeq" id="WP_048875045.1">
    <property type="nucleotide sequence ID" value="NZ_CP011126.1"/>
</dbReference>
<dbReference type="EC" id="2.5.1.9" evidence="4 9"/>
<dbReference type="SUPFAM" id="SSF63380">
    <property type="entry name" value="Riboflavin synthase domain-like"/>
    <property type="match status" value="2"/>
</dbReference>
<comment type="pathway">
    <text evidence="3">Cofactor biosynthesis; riboflavin biosynthesis; riboflavin from 2-hydroxy-3-oxobutyl phosphate and 5-amino-6-(D-ribitylamino)uracil: step 2/2.</text>
</comment>
<reference evidence="13 14" key="1">
    <citation type="journal article" date="2015" name="Genome Biol. Evol.">
        <title>Distinctive Genome Reduction Rates Revealed by Genomic Analyses of Two Coxiella-Like Endosymbionts in Ticks.</title>
        <authorList>
            <person name="Gottlieb Y."/>
            <person name="Lalzar I."/>
            <person name="Klasson L."/>
        </authorList>
    </citation>
    <scope>NUCLEOTIDE SEQUENCE [LARGE SCALE GENOMIC DNA]</scope>
    <source>
        <strain evidence="13 14">CRt</strain>
    </source>
</reference>
<evidence type="ECO:0000256" key="6">
    <source>
        <dbReference type="ARBA" id="ARBA00022619"/>
    </source>
</evidence>
<protein>
    <recommendedName>
        <fullName evidence="5 9">Riboflavin synthase</fullName>
        <ecNumber evidence="4 9">2.5.1.9</ecNumber>
    </recommendedName>
</protein>
<evidence type="ECO:0000313" key="13">
    <source>
        <dbReference type="EMBL" id="AKQ33476.1"/>
    </source>
</evidence>
<evidence type="ECO:0000256" key="7">
    <source>
        <dbReference type="ARBA" id="ARBA00022679"/>
    </source>
</evidence>
<name>A0ABN4HQI6_9COXI</name>
<keyword evidence="6" id="KW-0686">Riboflavin biosynthesis</keyword>
<dbReference type="InterPro" id="IPR001783">
    <property type="entry name" value="Lumazine-bd"/>
</dbReference>
<keyword evidence="14" id="KW-1185">Reference proteome</keyword>
<feature type="repeat" description="Lumazine-binding" evidence="10">
    <location>
        <begin position="1"/>
        <end position="94"/>
    </location>
</feature>
<keyword evidence="8" id="KW-0677">Repeat</keyword>
<dbReference type="NCBIfam" id="NF006767">
    <property type="entry name" value="PRK09289.1"/>
    <property type="match status" value="1"/>
</dbReference>
<dbReference type="Gene3D" id="2.40.30.20">
    <property type="match status" value="2"/>
</dbReference>
<comment type="catalytic activity">
    <reaction evidence="1">
        <text>2 6,7-dimethyl-8-(1-D-ribityl)lumazine + H(+) = 5-amino-6-(D-ribitylamino)uracil + riboflavin</text>
        <dbReference type="Rhea" id="RHEA:20772"/>
        <dbReference type="ChEBI" id="CHEBI:15378"/>
        <dbReference type="ChEBI" id="CHEBI:15934"/>
        <dbReference type="ChEBI" id="CHEBI:57986"/>
        <dbReference type="ChEBI" id="CHEBI:58201"/>
        <dbReference type="EC" id="2.5.1.9"/>
    </reaction>
</comment>
<evidence type="ECO:0000259" key="11">
    <source>
        <dbReference type="PROSITE" id="PS51177"/>
    </source>
</evidence>
<feature type="domain" description="Lumazine-binding" evidence="11">
    <location>
        <begin position="1"/>
        <end position="94"/>
    </location>
</feature>
<evidence type="ECO:0000313" key="12">
    <source>
        <dbReference type="EMBL" id="AKQ33389.1"/>
    </source>
</evidence>
<sequence>MFTGLVDHCAAIQSIEMLPERTVVYIETQFLDLQPGESIAVDGVCVTVVEAKLNGFICELSSETLARTSARFYKIGDRVNLERALRLMDRMGGHFVTGHVDQTIILTSKEEETKFARMVFNGISEESQLYMIKKGSVAINGVSLTINHVMKDVFFVMLIPHTLEKTNLKDLVIGREVNVEFDLIAKITVQTTREIISNEQSV</sequence>
<gene>
    <name evidence="13" type="primary">ribE</name>
    <name evidence="12" type="ORF">CleRT_04470</name>
    <name evidence="13" type="ORF">CleRT_05910</name>
</gene>
<evidence type="ECO:0000256" key="2">
    <source>
        <dbReference type="ARBA" id="ARBA00002803"/>
    </source>
</evidence>
<dbReference type="Pfam" id="PF00677">
    <property type="entry name" value="Lum_binding"/>
    <property type="match status" value="2"/>
</dbReference>
<dbReference type="NCBIfam" id="TIGR00187">
    <property type="entry name" value="ribE"/>
    <property type="match status" value="1"/>
</dbReference>
<comment type="function">
    <text evidence="2">Catalyzes the dismutation of two molecules of 6,7-dimethyl-8-ribityllumazine, resulting in the formation of riboflavin and 5-amino-6-(D-ribitylamino)uracil.</text>
</comment>
<dbReference type="Proteomes" id="UP000063965">
    <property type="component" value="Chromosome"/>
</dbReference>
<dbReference type="PROSITE" id="PS51177">
    <property type="entry name" value="LUMAZINE_BIND"/>
    <property type="match status" value="2"/>
</dbReference>
<evidence type="ECO:0000256" key="1">
    <source>
        <dbReference type="ARBA" id="ARBA00000968"/>
    </source>
</evidence>
<dbReference type="InterPro" id="IPR026017">
    <property type="entry name" value="Lumazine-bd_dom"/>
</dbReference>
<dbReference type="PANTHER" id="PTHR21098:SF12">
    <property type="entry name" value="RIBOFLAVIN SYNTHASE"/>
    <property type="match status" value="1"/>
</dbReference>
<dbReference type="CDD" id="cd00402">
    <property type="entry name" value="Riboflavin_synthase_like"/>
    <property type="match status" value="1"/>
</dbReference>
<feature type="domain" description="Lumazine-binding" evidence="11">
    <location>
        <begin position="95"/>
        <end position="192"/>
    </location>
</feature>
<evidence type="ECO:0000256" key="4">
    <source>
        <dbReference type="ARBA" id="ARBA00012827"/>
    </source>
</evidence>